<accession>A0A975C4V4</accession>
<dbReference type="AlphaFoldDB" id="A0A975C4V4"/>
<dbReference type="InterPro" id="IPR045057">
    <property type="entry name" value="Gcn5-rel_NAT"/>
</dbReference>
<dbReference type="RefSeq" id="WP_207870501.1">
    <property type="nucleotide sequence ID" value="NZ_CP062222.1"/>
</dbReference>
<dbReference type="PANTHER" id="PTHR31435:SF10">
    <property type="entry name" value="BSR4717 PROTEIN"/>
    <property type="match status" value="1"/>
</dbReference>
<dbReference type="PROSITE" id="PS51729">
    <property type="entry name" value="GNAT_YJDJ"/>
    <property type="match status" value="1"/>
</dbReference>
<reference evidence="2" key="1">
    <citation type="submission" date="2020-09" db="EMBL/GenBank/DDBJ databases">
        <title>Brevundimonas sp. LVF2 isolated from a puddle in Goettingen, Germany.</title>
        <authorList>
            <person name="Friedrich I."/>
            <person name="Klassen A."/>
            <person name="Hannes N."/>
            <person name="Schneider D."/>
            <person name="Hertel R."/>
            <person name="Daniel R."/>
        </authorList>
    </citation>
    <scope>NUCLEOTIDE SEQUENCE</scope>
    <source>
        <strain evidence="2">LVF2</strain>
    </source>
</reference>
<dbReference type="Pfam" id="PF14542">
    <property type="entry name" value="Acetyltransf_CG"/>
    <property type="match status" value="1"/>
</dbReference>
<evidence type="ECO:0000259" key="1">
    <source>
        <dbReference type="PROSITE" id="PS51729"/>
    </source>
</evidence>
<dbReference type="EMBL" id="CP062222">
    <property type="protein sequence ID" value="QTC91326.1"/>
    <property type="molecule type" value="Genomic_DNA"/>
</dbReference>
<keyword evidence="3" id="KW-1185">Reference proteome</keyword>
<evidence type="ECO:0000313" key="3">
    <source>
        <dbReference type="Proteomes" id="UP000663918"/>
    </source>
</evidence>
<dbReference type="KEGG" id="bgoe:IFJ75_19375"/>
<evidence type="ECO:0000313" key="2">
    <source>
        <dbReference type="EMBL" id="QTC91326.1"/>
    </source>
</evidence>
<gene>
    <name evidence="2" type="ORF">IFJ75_19375</name>
</gene>
<protein>
    <submittedName>
        <fullName evidence="2">N-acetyltransferase</fullName>
    </submittedName>
</protein>
<dbReference type="PANTHER" id="PTHR31435">
    <property type="entry name" value="PROTEIN NATD1"/>
    <property type="match status" value="1"/>
</dbReference>
<name>A0A975C4V4_9CAUL</name>
<dbReference type="InterPro" id="IPR016181">
    <property type="entry name" value="Acyl_CoA_acyltransferase"/>
</dbReference>
<dbReference type="InterPro" id="IPR031165">
    <property type="entry name" value="GNAT_YJDJ"/>
</dbReference>
<feature type="domain" description="N-acetyltransferase" evidence="1">
    <location>
        <begin position="9"/>
        <end position="94"/>
    </location>
</feature>
<dbReference type="Gene3D" id="3.40.630.30">
    <property type="match status" value="1"/>
</dbReference>
<sequence length="103" mass="11578">MSDLDPEITDNRETHRYELVVDGQTAVVQYNEVAGGLLISETLVPVPLEGRGIASRMARHVLTDIRDRGLVVLPTCPFFAGYIQKHREWADIVHPHYRTALGL</sequence>
<organism evidence="2 3">
    <name type="scientific">Brevundimonas goettingensis</name>
    <dbReference type="NCBI Taxonomy" id="2774190"/>
    <lineage>
        <taxon>Bacteria</taxon>
        <taxon>Pseudomonadati</taxon>
        <taxon>Pseudomonadota</taxon>
        <taxon>Alphaproteobacteria</taxon>
        <taxon>Caulobacterales</taxon>
        <taxon>Caulobacteraceae</taxon>
        <taxon>Brevundimonas</taxon>
    </lineage>
</organism>
<dbReference type="Proteomes" id="UP000663918">
    <property type="component" value="Chromosome"/>
</dbReference>
<proteinExistence type="predicted"/>
<dbReference type="SUPFAM" id="SSF55729">
    <property type="entry name" value="Acyl-CoA N-acyltransferases (Nat)"/>
    <property type="match status" value="1"/>
</dbReference>